<organism evidence="2 3">
    <name type="scientific">Ajellomyces capsulatus</name>
    <name type="common">Darling's disease fungus</name>
    <name type="synonym">Histoplasma capsulatum</name>
    <dbReference type="NCBI Taxonomy" id="5037"/>
    <lineage>
        <taxon>Eukaryota</taxon>
        <taxon>Fungi</taxon>
        <taxon>Dikarya</taxon>
        <taxon>Ascomycota</taxon>
        <taxon>Pezizomycotina</taxon>
        <taxon>Eurotiomycetes</taxon>
        <taxon>Eurotiomycetidae</taxon>
        <taxon>Onygenales</taxon>
        <taxon>Ajellomycetaceae</taxon>
        <taxon>Histoplasma</taxon>
    </lineage>
</organism>
<dbReference type="EMBL" id="JAEVHI010000002">
    <property type="protein sequence ID" value="KAG5298899.1"/>
    <property type="molecule type" value="Genomic_DNA"/>
</dbReference>
<reference evidence="2 3" key="1">
    <citation type="submission" date="2021-01" db="EMBL/GenBank/DDBJ databases">
        <title>Chromosome-level genome assembly of a human fungal pathogen reveals clustering of transcriptionally co-regulated genes.</title>
        <authorList>
            <person name="Voorhies M."/>
            <person name="Cohen S."/>
            <person name="Shea T.P."/>
            <person name="Petrus S."/>
            <person name="Munoz J.F."/>
            <person name="Poplawski S."/>
            <person name="Goldman W.E."/>
            <person name="Michael T."/>
            <person name="Cuomo C.A."/>
            <person name="Sil A."/>
            <person name="Beyhan S."/>
        </authorList>
    </citation>
    <scope>NUCLEOTIDE SEQUENCE [LARGE SCALE GENOMIC DNA]</scope>
    <source>
        <strain evidence="2 3">G184AR</strain>
    </source>
</reference>
<dbReference type="AlphaFoldDB" id="A0A8H7YUT7"/>
<name>A0A8H7YUT7_AJECA</name>
<evidence type="ECO:0000313" key="3">
    <source>
        <dbReference type="Proteomes" id="UP000670092"/>
    </source>
</evidence>
<feature type="transmembrane region" description="Helical" evidence="1">
    <location>
        <begin position="101"/>
        <end position="122"/>
    </location>
</feature>
<proteinExistence type="predicted"/>
<dbReference type="Proteomes" id="UP000670092">
    <property type="component" value="Unassembled WGS sequence"/>
</dbReference>
<keyword evidence="1" id="KW-1133">Transmembrane helix</keyword>
<comment type="caution">
    <text evidence="2">The sequence shown here is derived from an EMBL/GenBank/DDBJ whole genome shotgun (WGS) entry which is preliminary data.</text>
</comment>
<gene>
    <name evidence="2" type="ORF">I7I52_09027</name>
</gene>
<keyword evidence="1" id="KW-0472">Membrane</keyword>
<keyword evidence="1" id="KW-0812">Transmembrane</keyword>
<dbReference type="VEuPathDB" id="FungiDB:I7I52_09027"/>
<evidence type="ECO:0000256" key="1">
    <source>
        <dbReference type="SAM" id="Phobius"/>
    </source>
</evidence>
<accession>A0A8H7YUT7</accession>
<protein>
    <submittedName>
        <fullName evidence="2">Uncharacterized protein</fullName>
    </submittedName>
</protein>
<sequence length="131" mass="15219">MAKSFYSFPKALIDRIMKGHLELASLTLLQRAQNTINLPMICPRLKISSLVRWALSRYTSSSHSCKLDLVYWSYHLLWPRRPLALSTRCQMAVDLRRAQRAVVSLLFYIVTVFRFGTILPTMHPMLHKSAR</sequence>
<evidence type="ECO:0000313" key="2">
    <source>
        <dbReference type="EMBL" id="KAG5298899.1"/>
    </source>
</evidence>